<feature type="domain" description="FAS1" evidence="2">
    <location>
        <begin position="237"/>
        <end position="413"/>
    </location>
</feature>
<protein>
    <submittedName>
        <fullName evidence="3">Fasciclin domain-containing protein</fullName>
    </submittedName>
</protein>
<dbReference type="SUPFAM" id="SSF82153">
    <property type="entry name" value="FAS1 domain"/>
    <property type="match status" value="2"/>
</dbReference>
<feature type="chain" id="PRO_5046559719" evidence="1">
    <location>
        <begin position="28"/>
        <end position="417"/>
    </location>
</feature>
<name>A0ABW7N5U1_9BACT</name>
<dbReference type="EMBL" id="JBIPKE010000013">
    <property type="protein sequence ID" value="MFH6982963.1"/>
    <property type="molecule type" value="Genomic_DNA"/>
</dbReference>
<dbReference type="InterPro" id="IPR050904">
    <property type="entry name" value="Adhesion/Biosynth-related"/>
</dbReference>
<accession>A0ABW7N5U1</accession>
<dbReference type="Proteomes" id="UP001610063">
    <property type="component" value="Unassembled WGS sequence"/>
</dbReference>
<evidence type="ECO:0000259" key="2">
    <source>
        <dbReference type="PROSITE" id="PS50213"/>
    </source>
</evidence>
<proteinExistence type="predicted"/>
<feature type="signal peptide" evidence="1">
    <location>
        <begin position="1"/>
        <end position="27"/>
    </location>
</feature>
<reference evidence="3 4" key="1">
    <citation type="journal article" date="2013" name="Int. J. Syst. Evol. Microbiol.">
        <title>Marinoscillum luteum sp. nov., isolated from marine sediment.</title>
        <authorList>
            <person name="Cha I.T."/>
            <person name="Park S.J."/>
            <person name="Kim S.J."/>
            <person name="Kim J.G."/>
            <person name="Jung M.Y."/>
            <person name="Shin K.S."/>
            <person name="Kwon K.K."/>
            <person name="Yang S.H."/>
            <person name="Seo Y.S."/>
            <person name="Rhee S.K."/>
        </authorList>
    </citation>
    <scope>NUCLEOTIDE SEQUENCE [LARGE SCALE GENOMIC DNA]</scope>
    <source>
        <strain evidence="3 4">KCTC 23939</strain>
    </source>
</reference>
<feature type="domain" description="FAS1" evidence="2">
    <location>
        <begin position="78"/>
        <end position="224"/>
    </location>
</feature>
<evidence type="ECO:0000313" key="4">
    <source>
        <dbReference type="Proteomes" id="UP001610063"/>
    </source>
</evidence>
<dbReference type="PROSITE" id="PS51257">
    <property type="entry name" value="PROKAR_LIPOPROTEIN"/>
    <property type="match status" value="1"/>
</dbReference>
<comment type="caution">
    <text evidence="3">The sequence shown here is derived from an EMBL/GenBank/DDBJ whole genome shotgun (WGS) entry which is preliminary data.</text>
</comment>
<keyword evidence="1" id="KW-0732">Signal</keyword>
<organism evidence="3 4">
    <name type="scientific">Marinoscillum luteum</name>
    <dbReference type="NCBI Taxonomy" id="861051"/>
    <lineage>
        <taxon>Bacteria</taxon>
        <taxon>Pseudomonadati</taxon>
        <taxon>Bacteroidota</taxon>
        <taxon>Cytophagia</taxon>
        <taxon>Cytophagales</taxon>
        <taxon>Reichenbachiellaceae</taxon>
        <taxon>Marinoscillum</taxon>
    </lineage>
</organism>
<dbReference type="SMART" id="SM00554">
    <property type="entry name" value="FAS1"/>
    <property type="match status" value="2"/>
</dbReference>
<evidence type="ECO:0000313" key="3">
    <source>
        <dbReference type="EMBL" id="MFH6982963.1"/>
    </source>
</evidence>
<gene>
    <name evidence="3" type="ORF">ACHKAR_05915</name>
</gene>
<dbReference type="PROSITE" id="PS50213">
    <property type="entry name" value="FAS1"/>
    <property type="match status" value="2"/>
</dbReference>
<dbReference type="Pfam" id="PF02469">
    <property type="entry name" value="Fasciclin"/>
    <property type="match status" value="1"/>
</dbReference>
<evidence type="ECO:0000256" key="1">
    <source>
        <dbReference type="SAM" id="SignalP"/>
    </source>
</evidence>
<keyword evidence="4" id="KW-1185">Reference proteome</keyword>
<dbReference type="Gene3D" id="2.30.180.10">
    <property type="entry name" value="FAS1 domain"/>
    <property type="match status" value="2"/>
</dbReference>
<dbReference type="InterPro" id="IPR036378">
    <property type="entry name" value="FAS1_dom_sf"/>
</dbReference>
<dbReference type="PANTHER" id="PTHR10900:SF77">
    <property type="entry name" value="FI19380P1"/>
    <property type="match status" value="1"/>
</dbReference>
<dbReference type="PANTHER" id="PTHR10900">
    <property type="entry name" value="PERIOSTIN-RELATED"/>
    <property type="match status" value="1"/>
</dbReference>
<dbReference type="InterPro" id="IPR000782">
    <property type="entry name" value="FAS1_domain"/>
</dbReference>
<sequence length="417" mass="42603">MKNSINPLKVLAMLAVVIGLAFTTSCGEDEPSCTETTWYADADADGLGDANTSVSACEQPTGYVDNSDDDDDTQGEPTKTIWELVQSTEGLDSLEKYLGVYPDLVATLGASGTFTLFAPNNDAFVNLLATPGFPAQITSINPDIIKNVLAYHISVTSYLKADLTSGKQVTTLATGQGVDVNSVDKIVVNADGTLLTGSSNNAIAITGANKKATNGVMHVVGSVLIPQTVGAQLTPILGTNAGTLLLGADFSLLAQAIFKADTFAAQNSLPTIYSMLSGSATHTVFAPSNGTFHVAADTKAGNSDGTASEAEIKAFMSGTPAQSFYGIITTQIVLSEVLSTSLTQGAQFTAASGATLTVLSTEAPTDPAKGILTGIVIDSNGDTTPEAQVAVPASASSSLVTANGRVHVIAGLLSPVQ</sequence>